<dbReference type="PANTHER" id="PTHR30576">
    <property type="entry name" value="COLANIC BIOSYNTHESIS UDP-GLUCOSE LIPID CARRIER TRANSFERASE"/>
    <property type="match status" value="1"/>
</dbReference>
<dbReference type="Pfam" id="PF02397">
    <property type="entry name" value="Bac_transf"/>
    <property type="match status" value="1"/>
</dbReference>
<evidence type="ECO:0000256" key="1">
    <source>
        <dbReference type="ARBA" id="ARBA00006464"/>
    </source>
</evidence>
<dbReference type="PANTHER" id="PTHR30576:SF0">
    <property type="entry name" value="UNDECAPRENYL-PHOSPHATE N-ACETYLGALACTOSAMINYL 1-PHOSPHATE TRANSFERASE-RELATED"/>
    <property type="match status" value="1"/>
</dbReference>
<keyword evidence="2" id="KW-0270">Exopolysaccharide synthesis</keyword>
<keyword evidence="3" id="KW-0812">Transmembrane</keyword>
<feature type="domain" description="Bacterial sugar transferase" evidence="4">
    <location>
        <begin position="56"/>
        <end position="198"/>
    </location>
</feature>
<accession>A0ABS7NI39</accession>
<evidence type="ECO:0000256" key="2">
    <source>
        <dbReference type="ARBA" id="ARBA00023169"/>
    </source>
</evidence>
<dbReference type="GO" id="GO:0016740">
    <property type="term" value="F:transferase activity"/>
    <property type="evidence" value="ECO:0007669"/>
    <property type="project" value="UniProtKB-KW"/>
</dbReference>
<dbReference type="Proteomes" id="UP000766629">
    <property type="component" value="Unassembled WGS sequence"/>
</dbReference>
<dbReference type="EMBL" id="JAHVJA010000007">
    <property type="protein sequence ID" value="MBY6140865.1"/>
    <property type="molecule type" value="Genomic_DNA"/>
</dbReference>
<protein>
    <submittedName>
        <fullName evidence="5">Sugar transferase</fullName>
    </submittedName>
</protein>
<evidence type="ECO:0000259" key="4">
    <source>
        <dbReference type="Pfam" id="PF02397"/>
    </source>
</evidence>
<keyword evidence="3" id="KW-0472">Membrane</keyword>
<name>A0ABS7NI39_9RHOB</name>
<dbReference type="InterPro" id="IPR003362">
    <property type="entry name" value="Bact_transf"/>
</dbReference>
<organism evidence="5 6">
    <name type="scientific">Leisingera daeponensis</name>
    <dbReference type="NCBI Taxonomy" id="405746"/>
    <lineage>
        <taxon>Bacteria</taxon>
        <taxon>Pseudomonadati</taxon>
        <taxon>Pseudomonadota</taxon>
        <taxon>Alphaproteobacteria</taxon>
        <taxon>Rhodobacterales</taxon>
        <taxon>Roseobacteraceae</taxon>
        <taxon>Leisingera</taxon>
    </lineage>
</organism>
<comment type="caution">
    <text evidence="5">The sequence shown here is derived from an EMBL/GenBank/DDBJ whole genome shotgun (WGS) entry which is preliminary data.</text>
</comment>
<keyword evidence="3" id="KW-1133">Transmembrane helix</keyword>
<evidence type="ECO:0000313" key="5">
    <source>
        <dbReference type="EMBL" id="MBY6140865.1"/>
    </source>
</evidence>
<reference evidence="5 6" key="1">
    <citation type="submission" date="2021-06" db="EMBL/GenBank/DDBJ databases">
        <title>50 bacteria genomes isolated from Dapeng, Shenzhen, China.</title>
        <authorList>
            <person name="Zheng W."/>
            <person name="Yu S."/>
            <person name="Huang Y."/>
        </authorList>
    </citation>
    <scope>NUCLEOTIDE SEQUENCE [LARGE SCALE GENOMIC DNA]</scope>
    <source>
        <strain evidence="5 6">DP1N14-2</strain>
    </source>
</reference>
<feature type="transmembrane region" description="Helical" evidence="3">
    <location>
        <begin position="60"/>
        <end position="83"/>
    </location>
</feature>
<proteinExistence type="inferred from homology"/>
<evidence type="ECO:0000256" key="3">
    <source>
        <dbReference type="SAM" id="Phobius"/>
    </source>
</evidence>
<comment type="similarity">
    <text evidence="1">Belongs to the bacterial sugar transferase family.</text>
</comment>
<sequence>MQRSGAAEATEGIGAEEIVPGPASDPFSGVKAKGLLSGAELRTGYAPSRPLLDAVINRGLALLLLPLASPLMLLIIIMQKLLVRGPVFYAGRRLGKDRKEFNILKFRTLSHSAETVTSDRTLPRRSMTETRIGLYLRRSRLDELPQLINILRGDMVFVGPRPIRPEIEDLYREEAPGYEERFRIRPGLVGFAQALMTHETPKNLRARFNRMCCRTPIRYRAAFGFLAYVGFCVLTKSARLALSGVADQFRPLAQHKWLRTGFNCPPDSKVELSAGNSTHVGAICGISDEIVQFVSTRPFPEGEHFLMLVRKRKSGRICRLRVRARIEHCEPVGIGRSGFANYATYSTTSRGARHFVERYLLQSSVISS</sequence>
<keyword evidence="6" id="KW-1185">Reference proteome</keyword>
<dbReference type="RefSeq" id="WP_222508999.1">
    <property type="nucleotide sequence ID" value="NZ_JAHVJA010000007.1"/>
</dbReference>
<gene>
    <name evidence="5" type="ORF">KUV26_15610</name>
</gene>
<keyword evidence="5" id="KW-0808">Transferase</keyword>
<evidence type="ECO:0000313" key="6">
    <source>
        <dbReference type="Proteomes" id="UP000766629"/>
    </source>
</evidence>